<feature type="transmembrane region" description="Helical" evidence="1">
    <location>
        <begin position="12"/>
        <end position="29"/>
    </location>
</feature>
<dbReference type="EMBL" id="MLJW01001004">
    <property type="protein sequence ID" value="OIQ80840.1"/>
    <property type="molecule type" value="Genomic_DNA"/>
</dbReference>
<keyword evidence="1" id="KW-1133">Transmembrane helix</keyword>
<reference evidence="2" key="1">
    <citation type="submission" date="2016-10" db="EMBL/GenBank/DDBJ databases">
        <title>Sequence of Gallionella enrichment culture.</title>
        <authorList>
            <person name="Poehlein A."/>
            <person name="Muehling M."/>
            <person name="Daniel R."/>
        </authorList>
    </citation>
    <scope>NUCLEOTIDE SEQUENCE</scope>
</reference>
<comment type="caution">
    <text evidence="2">The sequence shown here is derived from an EMBL/GenBank/DDBJ whole genome shotgun (WGS) entry which is preliminary data.</text>
</comment>
<protein>
    <recommendedName>
        <fullName evidence="3">PH domain-containing protein</fullName>
    </recommendedName>
</protein>
<sequence>MISRYRSSETLAMGWALLGLSVVILLAIFKQGFSALAVLVAMMIALLAWLVAIRPAIKVYEHVLVIQNVFRKHEIPWPVVTDISTTLLLTVTTADGRRISSWAISSSRRSKMRGDLSRAERVAFELEQYRSNYRA</sequence>
<proteinExistence type="predicted"/>
<evidence type="ECO:0008006" key="3">
    <source>
        <dbReference type="Google" id="ProtNLM"/>
    </source>
</evidence>
<accession>A0A1J5QBQ3</accession>
<organism evidence="2">
    <name type="scientific">mine drainage metagenome</name>
    <dbReference type="NCBI Taxonomy" id="410659"/>
    <lineage>
        <taxon>unclassified sequences</taxon>
        <taxon>metagenomes</taxon>
        <taxon>ecological metagenomes</taxon>
    </lineage>
</organism>
<feature type="transmembrane region" description="Helical" evidence="1">
    <location>
        <begin position="35"/>
        <end position="53"/>
    </location>
</feature>
<gene>
    <name evidence="2" type="ORF">GALL_373970</name>
</gene>
<name>A0A1J5QBQ3_9ZZZZ</name>
<dbReference type="AlphaFoldDB" id="A0A1J5QBQ3"/>
<keyword evidence="1" id="KW-0812">Transmembrane</keyword>
<keyword evidence="1" id="KW-0472">Membrane</keyword>
<evidence type="ECO:0000313" key="2">
    <source>
        <dbReference type="EMBL" id="OIQ80840.1"/>
    </source>
</evidence>
<evidence type="ECO:0000256" key="1">
    <source>
        <dbReference type="SAM" id="Phobius"/>
    </source>
</evidence>